<protein>
    <recommendedName>
        <fullName evidence="6">Transposase IS4-like domain-containing protein</fullName>
    </recommendedName>
</protein>
<dbReference type="InterPro" id="IPR047952">
    <property type="entry name" value="Transpos_IS4"/>
</dbReference>
<dbReference type="NCBIfam" id="NF033592">
    <property type="entry name" value="transpos_IS4_1"/>
    <property type="match status" value="1"/>
</dbReference>
<dbReference type="EMBL" id="CP021780">
    <property type="protein sequence ID" value="ASA23082.1"/>
    <property type="molecule type" value="Genomic_DNA"/>
</dbReference>
<proteinExistence type="inferred from homology"/>
<keyword evidence="4" id="KW-0233">DNA recombination</keyword>
<dbReference type="KEGG" id="pdh:B9T62_37585"/>
<dbReference type="RefSeq" id="WP_087913723.1">
    <property type="nucleotide sequence ID" value="NZ_CP021780.1"/>
</dbReference>
<dbReference type="Gene3D" id="3.90.350.10">
    <property type="entry name" value="Transposase Inhibitor Protein From Tn5, Chain A, domain 1"/>
    <property type="match status" value="1"/>
</dbReference>
<evidence type="ECO:0000313" key="9">
    <source>
        <dbReference type="EMBL" id="ASA23005.1"/>
    </source>
</evidence>
<dbReference type="PANTHER" id="PTHR33258:SF1">
    <property type="entry name" value="TRANSPOSASE INSL FOR INSERTION SEQUENCE ELEMENT IS186A-RELATED"/>
    <property type="match status" value="1"/>
</dbReference>
<keyword evidence="12" id="KW-1185">Reference proteome</keyword>
<keyword evidence="3" id="KW-0238">DNA-binding</keyword>
<feature type="region of interest" description="Disordered" evidence="5">
    <location>
        <begin position="378"/>
        <end position="405"/>
    </location>
</feature>
<dbReference type="EMBL" id="CP021780">
    <property type="protein sequence ID" value="ASA19698.1"/>
    <property type="molecule type" value="Genomic_DNA"/>
</dbReference>
<dbReference type="PANTHER" id="PTHR33258">
    <property type="entry name" value="TRANSPOSASE INSL FOR INSERTION SEQUENCE ELEMENT IS186A-RELATED"/>
    <property type="match status" value="1"/>
</dbReference>
<dbReference type="AlphaFoldDB" id="A0A2Z2K9H4"/>
<evidence type="ECO:0000313" key="8">
    <source>
        <dbReference type="EMBL" id="ASA20085.1"/>
    </source>
</evidence>
<dbReference type="EMBL" id="CP021780">
    <property type="protein sequence ID" value="ASA23005.1"/>
    <property type="molecule type" value="Genomic_DNA"/>
</dbReference>
<dbReference type="InterPro" id="IPR012337">
    <property type="entry name" value="RNaseH-like_sf"/>
</dbReference>
<dbReference type="Proteomes" id="UP000249890">
    <property type="component" value="Chromosome"/>
</dbReference>
<dbReference type="EMBL" id="CP021780">
    <property type="protein sequence ID" value="ASA25928.1"/>
    <property type="molecule type" value="Genomic_DNA"/>
</dbReference>
<dbReference type="EMBL" id="CP021780">
    <property type="protein sequence ID" value="ASA20085.1"/>
    <property type="molecule type" value="Genomic_DNA"/>
</dbReference>
<sequence length="405" mass="46504">MVNKVAEKVLLCQVTQWLDRNASLLLGDRYAKKLHWGNTVFLFLEAIFRGRKGTQEIADHVESSTWMQECTGIQSIHQSSLNRKLGELPPEVLRELYLSRLEHLLEQEGPSLPKKLKKLGPLAAVDSTSLTLGRVRGQWAYQQTGKNAVKMHTCLHLTGEHSAIPMAPVLSTATVADMDTDVLAALVWQTGITYLFDRGYIHYTQYLQWLQAGILFVARLKQNSKVKVLKTRKVKAAGLVLDADVELTCPKTGKTGVFRLVEYKYTDKKKKAHLVRVLTNRWDITALEVAQLYRYRWKVELFFKCMKSNLHLKKIYSSRNPEAVWNLIYLYLIAYVLCEELRLCYAPKQRIGRVLAVFRLYIKGTLADFLKHLNRPKERTSKGRRNKGGRPATRPKVLKPKPIQF</sequence>
<name>A0A2Z2K9H4_9BACL</name>
<dbReference type="KEGG" id="pdh:B9T62_04315"/>
<dbReference type="GO" id="GO:0004803">
    <property type="term" value="F:transposase activity"/>
    <property type="evidence" value="ECO:0007669"/>
    <property type="project" value="InterPro"/>
</dbReference>
<dbReference type="KEGG" id="pdh:B9T62_20660"/>
<evidence type="ECO:0000256" key="2">
    <source>
        <dbReference type="ARBA" id="ARBA00022578"/>
    </source>
</evidence>
<comment type="similarity">
    <text evidence="1">Belongs to the transposase 11 family.</text>
</comment>
<evidence type="ECO:0000259" key="6">
    <source>
        <dbReference type="Pfam" id="PF01609"/>
    </source>
</evidence>
<dbReference type="InterPro" id="IPR002559">
    <property type="entry name" value="Transposase_11"/>
</dbReference>
<organism evidence="8 12">
    <name type="scientific">Paenibacillus donghaensis</name>
    <dbReference type="NCBI Taxonomy" id="414771"/>
    <lineage>
        <taxon>Bacteria</taxon>
        <taxon>Bacillati</taxon>
        <taxon>Bacillota</taxon>
        <taxon>Bacilli</taxon>
        <taxon>Bacillales</taxon>
        <taxon>Paenibacillaceae</taxon>
        <taxon>Paenibacillus</taxon>
    </lineage>
</organism>
<evidence type="ECO:0000256" key="4">
    <source>
        <dbReference type="ARBA" id="ARBA00023172"/>
    </source>
</evidence>
<dbReference type="KEGG" id="pdh:B9T62_02045"/>
<feature type="domain" description="Transposase IS4-like" evidence="6">
    <location>
        <begin position="121"/>
        <end position="337"/>
    </location>
</feature>
<dbReference type="GO" id="GO:0003677">
    <property type="term" value="F:DNA binding"/>
    <property type="evidence" value="ECO:0007669"/>
    <property type="project" value="UniProtKB-KW"/>
</dbReference>
<accession>A0A2Z2K9H4</accession>
<evidence type="ECO:0000313" key="7">
    <source>
        <dbReference type="EMBL" id="ASA19698.1"/>
    </source>
</evidence>
<evidence type="ECO:0000256" key="1">
    <source>
        <dbReference type="ARBA" id="ARBA00010075"/>
    </source>
</evidence>
<evidence type="ECO:0000256" key="3">
    <source>
        <dbReference type="ARBA" id="ARBA00023125"/>
    </source>
</evidence>
<reference evidence="8 12" key="1">
    <citation type="submission" date="2017-06" db="EMBL/GenBank/DDBJ databases">
        <title>Complete genome sequence of Paenibacillus donghaensis KCTC 13049T isolated from East Sea sediment, South Korea.</title>
        <authorList>
            <person name="Jung B.K."/>
            <person name="Hong S.-J."/>
            <person name="Shin J.-H."/>
        </authorList>
    </citation>
    <scope>NUCLEOTIDE SEQUENCE [LARGE SCALE GENOMIC DNA]</scope>
    <source>
        <strain evidence="8 12">KCTC 13049</strain>
    </source>
</reference>
<dbReference type="KEGG" id="pdh:B9T62_21100"/>
<evidence type="ECO:0000313" key="12">
    <source>
        <dbReference type="Proteomes" id="UP000249890"/>
    </source>
</evidence>
<gene>
    <name evidence="7" type="ORF">B9T62_02045</name>
    <name evidence="8" type="ORF">B9T62_04315</name>
    <name evidence="9" type="ORF">B9T62_20660</name>
    <name evidence="10" type="ORF">B9T62_21100</name>
    <name evidence="11" type="ORF">B9T62_37585</name>
</gene>
<dbReference type="SUPFAM" id="SSF53098">
    <property type="entry name" value="Ribonuclease H-like"/>
    <property type="match status" value="1"/>
</dbReference>
<keyword evidence="2" id="KW-0815">Transposition</keyword>
<evidence type="ECO:0000313" key="11">
    <source>
        <dbReference type="EMBL" id="ASA25928.1"/>
    </source>
</evidence>
<dbReference type="Pfam" id="PF01609">
    <property type="entry name" value="DDE_Tnp_1"/>
    <property type="match status" value="1"/>
</dbReference>
<dbReference type="OrthoDB" id="368860at2"/>
<evidence type="ECO:0000256" key="5">
    <source>
        <dbReference type="SAM" id="MobiDB-lite"/>
    </source>
</evidence>
<dbReference type="GO" id="GO:0006313">
    <property type="term" value="P:DNA transposition"/>
    <property type="evidence" value="ECO:0007669"/>
    <property type="project" value="InterPro"/>
</dbReference>
<evidence type="ECO:0000313" key="10">
    <source>
        <dbReference type="EMBL" id="ASA23082.1"/>
    </source>
</evidence>